<gene>
    <name evidence="1" type="ORF">M472_08720</name>
</gene>
<protein>
    <submittedName>
        <fullName evidence="1">Uncharacterized protein</fullName>
    </submittedName>
</protein>
<reference evidence="1 2" key="1">
    <citation type="journal article" date="2013" name="Genome Announc.">
        <title>The Draft Genome Sequence of Sphingomonas paucimobilis Strain HER1398 (Proteobacteria), Host to the Giant PAU Phage, Indicates That It Is a Member of the Genus Sphingobacterium (Bacteroidetes).</title>
        <authorList>
            <person name="White R.A.III."/>
            <person name="Suttle C.A."/>
        </authorList>
    </citation>
    <scope>NUCLEOTIDE SEQUENCE [LARGE SCALE GENOMIC DNA]</scope>
    <source>
        <strain evidence="1 2">HER1398</strain>
    </source>
</reference>
<dbReference type="AlphaFoldDB" id="U2HAS5"/>
<evidence type="ECO:0000313" key="1">
    <source>
        <dbReference type="EMBL" id="ERJ58851.1"/>
    </source>
</evidence>
<dbReference type="EMBL" id="ATDL01000015">
    <property type="protein sequence ID" value="ERJ58851.1"/>
    <property type="molecule type" value="Genomic_DNA"/>
</dbReference>
<name>U2HAS5_9SPHI</name>
<sequence length="189" mass="20313">MANANGTVIVFLIKNQQSKSMTKKMILALSLFALLFSGCKKDEATGTVDTMYMSVKIDGIEKQFSAVNARWVDGGNFLEITGSNGSMEWLTITVMSENTRVSNGRYSLDTSGPNMLGIYAVTKDNQQLNVTATGGTHAPEDALNLEITRINNSSVEGSFSGAFVSVEGLNTLKVVPIANGKFKTEIKAN</sequence>
<organism evidence="1 2">
    <name type="scientific">Sphingobacterium paucimobilis HER1398</name>
    <dbReference type="NCBI Taxonomy" id="1346330"/>
    <lineage>
        <taxon>Bacteria</taxon>
        <taxon>Pseudomonadati</taxon>
        <taxon>Bacteroidota</taxon>
        <taxon>Sphingobacteriia</taxon>
        <taxon>Sphingobacteriales</taxon>
        <taxon>Sphingobacteriaceae</taxon>
        <taxon>Sphingobacterium</taxon>
    </lineage>
</organism>
<keyword evidence="2" id="KW-1185">Reference proteome</keyword>
<dbReference type="PATRIC" id="fig|1346330.5.peg.2182"/>
<dbReference type="Proteomes" id="UP000016584">
    <property type="component" value="Unassembled WGS sequence"/>
</dbReference>
<evidence type="ECO:0000313" key="2">
    <source>
        <dbReference type="Proteomes" id="UP000016584"/>
    </source>
</evidence>
<accession>U2HAS5</accession>
<comment type="caution">
    <text evidence="1">The sequence shown here is derived from an EMBL/GenBank/DDBJ whole genome shotgun (WGS) entry which is preliminary data.</text>
</comment>
<proteinExistence type="predicted"/>